<dbReference type="OrthoDB" id="2904555at2759"/>
<dbReference type="GO" id="GO:0003676">
    <property type="term" value="F:nucleic acid binding"/>
    <property type="evidence" value="ECO:0007669"/>
    <property type="project" value="InterPro"/>
</dbReference>
<evidence type="ECO:0000313" key="1">
    <source>
        <dbReference type="EMBL" id="KIN99389.1"/>
    </source>
</evidence>
<accession>A0A0C3NE69</accession>
<dbReference type="HOGENOM" id="CLU_033666_15_1_1"/>
<dbReference type="InterPro" id="IPR036397">
    <property type="entry name" value="RNaseH_sf"/>
</dbReference>
<reference evidence="2" key="2">
    <citation type="submission" date="2015-01" db="EMBL/GenBank/DDBJ databases">
        <title>Evolutionary Origins and Diversification of the Mycorrhizal Mutualists.</title>
        <authorList>
            <consortium name="DOE Joint Genome Institute"/>
            <consortium name="Mycorrhizal Genomics Consortium"/>
            <person name="Kohler A."/>
            <person name="Kuo A."/>
            <person name="Nagy L.G."/>
            <person name="Floudas D."/>
            <person name="Copeland A."/>
            <person name="Barry K.W."/>
            <person name="Cichocki N."/>
            <person name="Veneault-Fourrey C."/>
            <person name="LaButti K."/>
            <person name="Lindquist E.A."/>
            <person name="Lipzen A."/>
            <person name="Lundell T."/>
            <person name="Morin E."/>
            <person name="Murat C."/>
            <person name="Riley R."/>
            <person name="Ohm R."/>
            <person name="Sun H."/>
            <person name="Tunlid A."/>
            <person name="Henrissat B."/>
            <person name="Grigoriev I.V."/>
            <person name="Hibbett D.S."/>
            <person name="Martin F."/>
        </authorList>
    </citation>
    <scope>NUCLEOTIDE SEQUENCE [LARGE SCALE GENOMIC DNA]</scope>
    <source>
        <strain evidence="2">Marx 270</strain>
    </source>
</reference>
<evidence type="ECO:0008006" key="3">
    <source>
        <dbReference type="Google" id="ProtNLM"/>
    </source>
</evidence>
<dbReference type="EMBL" id="KN832005">
    <property type="protein sequence ID" value="KIN99389.1"/>
    <property type="molecule type" value="Genomic_DNA"/>
</dbReference>
<proteinExistence type="predicted"/>
<gene>
    <name evidence="1" type="ORF">M404DRAFT_67144</name>
</gene>
<evidence type="ECO:0000313" key="2">
    <source>
        <dbReference type="Proteomes" id="UP000054217"/>
    </source>
</evidence>
<keyword evidence="2" id="KW-1185">Reference proteome</keyword>
<dbReference type="Gene3D" id="3.30.420.10">
    <property type="entry name" value="Ribonuclease H-like superfamily/Ribonuclease H"/>
    <property type="match status" value="1"/>
</dbReference>
<dbReference type="STRING" id="870435.A0A0C3NE69"/>
<name>A0A0C3NE69_PISTI</name>
<dbReference type="InParanoid" id="A0A0C3NE69"/>
<sequence>KQTGEGLIEREIQGTVKRRGGNIMVWGCMGWEGGRMDANQYVDILESQLLPGLGDSGIPLKDVIFQQDNDPKHTSKKAKK</sequence>
<protein>
    <recommendedName>
        <fullName evidence="3">Tc1-like transposase DDE domain-containing protein</fullName>
    </recommendedName>
</protein>
<feature type="non-terminal residue" evidence="1">
    <location>
        <position position="80"/>
    </location>
</feature>
<dbReference type="AlphaFoldDB" id="A0A0C3NE69"/>
<reference evidence="1 2" key="1">
    <citation type="submission" date="2014-04" db="EMBL/GenBank/DDBJ databases">
        <authorList>
            <consortium name="DOE Joint Genome Institute"/>
            <person name="Kuo A."/>
            <person name="Kohler A."/>
            <person name="Costa M.D."/>
            <person name="Nagy L.G."/>
            <person name="Floudas D."/>
            <person name="Copeland A."/>
            <person name="Barry K.W."/>
            <person name="Cichocki N."/>
            <person name="Veneault-Fourrey C."/>
            <person name="LaButti K."/>
            <person name="Lindquist E.A."/>
            <person name="Lipzen A."/>
            <person name="Lundell T."/>
            <person name="Morin E."/>
            <person name="Murat C."/>
            <person name="Sun H."/>
            <person name="Tunlid A."/>
            <person name="Henrissat B."/>
            <person name="Grigoriev I.V."/>
            <person name="Hibbett D.S."/>
            <person name="Martin F."/>
            <person name="Nordberg H.P."/>
            <person name="Cantor M.N."/>
            <person name="Hua S.X."/>
        </authorList>
    </citation>
    <scope>NUCLEOTIDE SEQUENCE [LARGE SCALE GENOMIC DNA]</scope>
    <source>
        <strain evidence="1 2">Marx 270</strain>
    </source>
</reference>
<feature type="non-terminal residue" evidence="1">
    <location>
        <position position="1"/>
    </location>
</feature>
<dbReference type="Proteomes" id="UP000054217">
    <property type="component" value="Unassembled WGS sequence"/>
</dbReference>
<organism evidence="1 2">
    <name type="scientific">Pisolithus tinctorius Marx 270</name>
    <dbReference type="NCBI Taxonomy" id="870435"/>
    <lineage>
        <taxon>Eukaryota</taxon>
        <taxon>Fungi</taxon>
        <taxon>Dikarya</taxon>
        <taxon>Basidiomycota</taxon>
        <taxon>Agaricomycotina</taxon>
        <taxon>Agaricomycetes</taxon>
        <taxon>Agaricomycetidae</taxon>
        <taxon>Boletales</taxon>
        <taxon>Sclerodermatineae</taxon>
        <taxon>Pisolithaceae</taxon>
        <taxon>Pisolithus</taxon>
    </lineage>
</organism>